<evidence type="ECO:0000256" key="7">
    <source>
        <dbReference type="ARBA" id="ARBA00025744"/>
    </source>
</evidence>
<evidence type="ECO:0000313" key="12">
    <source>
        <dbReference type="Proteomes" id="UP000242180"/>
    </source>
</evidence>
<dbReference type="Gene3D" id="3.30.360.10">
    <property type="entry name" value="Dihydrodipicolinate Reductase, domain 2"/>
    <property type="match status" value="1"/>
</dbReference>
<dbReference type="Gene3D" id="1.10.1870.10">
    <property type="entry name" value="Domain 3, Saccharopine reductase"/>
    <property type="match status" value="1"/>
</dbReference>
<feature type="domain" description="Alanine dehydrogenase/pyridine nucleotide transhydrogenase NAD(H)-binding" evidence="9">
    <location>
        <begin position="221"/>
        <end position="422"/>
    </location>
</feature>
<dbReference type="SUPFAM" id="SSF55347">
    <property type="entry name" value="Glyceraldehyde-3-phosphate dehydrogenase-like, C-terminal domain"/>
    <property type="match status" value="1"/>
</dbReference>
<dbReference type="Pfam" id="PF05222">
    <property type="entry name" value="AlaDh_PNT_N"/>
    <property type="match status" value="1"/>
</dbReference>
<comment type="caution">
    <text evidence="11">The sequence shown here is derived from an EMBL/GenBank/DDBJ whole genome shotgun (WGS) entry which is preliminary data.</text>
</comment>
<dbReference type="FunFam" id="3.30.360.10:FF:000008">
    <property type="entry name" value="Alpha-aminoadipic semialdehyde synthase, mitochondrial"/>
    <property type="match status" value="1"/>
</dbReference>
<dbReference type="SUPFAM" id="SSF52283">
    <property type="entry name" value="Formate/glycerate dehydrogenase catalytic domain-like"/>
    <property type="match status" value="1"/>
</dbReference>
<dbReference type="Proteomes" id="UP000242180">
    <property type="component" value="Unassembled WGS sequence"/>
</dbReference>
<dbReference type="PANTHER" id="PTHR11133:SF22">
    <property type="entry name" value="ALPHA-AMINOADIPIC SEMIALDEHYDE SYNTHASE, MITOCHONDRIAL"/>
    <property type="match status" value="1"/>
</dbReference>
<feature type="domain" description="Alanine dehydrogenase/pyridine nucleotide transhydrogenase N-terminal" evidence="10">
    <location>
        <begin position="53"/>
        <end position="184"/>
    </location>
</feature>
<dbReference type="GO" id="GO:0004753">
    <property type="term" value="F:saccharopine dehydrogenase activity"/>
    <property type="evidence" value="ECO:0007669"/>
    <property type="project" value="TreeGrafter"/>
</dbReference>
<dbReference type="CDD" id="cd12189">
    <property type="entry name" value="LKR_SDH_like"/>
    <property type="match status" value="1"/>
</dbReference>
<evidence type="ECO:0000256" key="5">
    <source>
        <dbReference type="ARBA" id="ARBA00023154"/>
    </source>
</evidence>
<keyword evidence="5" id="KW-0457">Lysine biosynthesis</keyword>
<dbReference type="Gene3D" id="3.40.50.720">
    <property type="entry name" value="NAD(P)-binding Rossmann-like Domain"/>
    <property type="match status" value="2"/>
</dbReference>
<dbReference type="GO" id="GO:0033512">
    <property type="term" value="P:L-lysine catabolic process to acetyl-CoA via saccharopine"/>
    <property type="evidence" value="ECO:0007669"/>
    <property type="project" value="UniProtKB-UniPathway"/>
</dbReference>
<dbReference type="GO" id="GO:0019878">
    <property type="term" value="P:lysine biosynthetic process via aminoadipic acid"/>
    <property type="evidence" value="ECO:0007669"/>
    <property type="project" value="TreeGrafter"/>
</dbReference>
<dbReference type="OMA" id="TPHVHDI"/>
<sequence length="965" mass="106714">MLSRACHLSTPPASRQAWRSSLSSKRRPLLQPRHHFSHSPVVSKPYDAYRPIGIRREDKSRWERRAPLTPTAVALLIKQTGVKIYVQPSTKRIFSDADYARAGAIVSEDLTPAEIILGIKEVPPQSLLPDKTYVFFSHTHKGNEKNMGMLKSILDKNITLIDYELMTQEGGKRLVAFGKFAGNAGMIDALHGMGQRFLGLGYNSPFMYMSKAHNYRSLAAARLSLGTAGNVLVDQGTPKDFGPLVFAFTGRGNVAEGALEMFRELPHEIVPAEDLEKLARDKNPRLNKVYATQLKVRDYTQHKNGEPLTSFEDYLHHPEKYQSVFAEKIAPYVHTVVTGAYWDSRYPRLMTNAQLADFQRKQAQGHIGKGRMMTLADIVCDVKGAFECLSHTTPIDNGYYYYDAIKGVEHTDVEKPGTQIMGIDILPAELPIESSQHFSNVLFPHIKDLILPHARTMDGLTPMLSRATIAAQGKLTSGHTALNALLPSASSAAPKARKEVLLLGSGMVTAPLVRHLMRRPDVHVVVASNAVEEARALAAQQSAEEGARGTMEAVTLDISNAAQLTSLISKSDIVVSLVPAFLHAQVAQTCIEQKKHMVTASYVSPEMQALDTPAKEAGVTIMNEVGLDPGIDHMSAMKIIDEAKAEGKKIRSFVSWCGGLPAPEASNLPFSYKFSWSPRGVLTASQNEAIYLHKGKQVQIAGAELLQYPFENVHTAFPGFAFEGLANRNALGYADIYGLGSLNDMDTMFRGTLRYKGYSDLMYAFKRLGFLDLNPMANQKNITNWPSYLEQRTGDLSNGALAERLGVDRHHAIVERVHEALDFLAADKTAPYAQQATTPLDAFSALLAHRLQYLPGERDMVAMHHAFEVEDPKTNRMESITSSLVQYANPLGTAMARTVGVPAAMATELILDNRIPEHGVLRPTMPHVYRPILEQLEQEHDIRFVEQVRGRQPLDLTPRKSAAWS</sequence>
<proteinExistence type="inferred from homology"/>
<comment type="pathway">
    <text evidence="2">Amino-acid degradation; L-lysine degradation via saccharopine pathway; glutaryl-CoA from L-lysine: step 2/6.</text>
</comment>
<dbReference type="Pfam" id="PF16653">
    <property type="entry name" value="Sacchrp_dh_C"/>
    <property type="match status" value="1"/>
</dbReference>
<comment type="pathway">
    <text evidence="1">Amino-acid degradation; L-lysine degradation via saccharopine pathway; glutaryl-CoA from L-lysine: step 1/6.</text>
</comment>
<dbReference type="UniPathway" id="UPA00868">
    <property type="reaction ID" value="UER00835"/>
</dbReference>
<dbReference type="InterPro" id="IPR036291">
    <property type="entry name" value="NAD(P)-bd_dom_sf"/>
</dbReference>
<evidence type="ECO:0000313" key="11">
    <source>
        <dbReference type="EMBL" id="ORZ00118.1"/>
    </source>
</evidence>
<evidence type="ECO:0000259" key="9">
    <source>
        <dbReference type="SMART" id="SM01002"/>
    </source>
</evidence>
<dbReference type="STRING" id="13706.A0A1X2HLA1"/>
<dbReference type="PANTHER" id="PTHR11133">
    <property type="entry name" value="SACCHAROPINE DEHYDROGENASE"/>
    <property type="match status" value="1"/>
</dbReference>
<dbReference type="SMART" id="SM01002">
    <property type="entry name" value="AlaDh_PNT_C"/>
    <property type="match status" value="1"/>
</dbReference>
<dbReference type="OrthoDB" id="10059875at2759"/>
<evidence type="ECO:0000256" key="8">
    <source>
        <dbReference type="SAM" id="MobiDB-lite"/>
    </source>
</evidence>
<keyword evidence="5" id="KW-0028">Amino-acid biosynthesis</keyword>
<dbReference type="FunFam" id="3.40.50.720:FF:000087">
    <property type="entry name" value="alpha-aminoadipic semialdehyde synthase, mitochondrial"/>
    <property type="match status" value="1"/>
</dbReference>
<dbReference type="InterPro" id="IPR032095">
    <property type="entry name" value="Sacchrp_dh-like_C"/>
</dbReference>
<evidence type="ECO:0000256" key="6">
    <source>
        <dbReference type="ARBA" id="ARBA00023268"/>
    </source>
</evidence>
<comment type="similarity">
    <text evidence="7">In the C-terminal section; belongs to the saccharopine dehydrogenase family.</text>
</comment>
<dbReference type="Pfam" id="PF03435">
    <property type="entry name" value="Sacchrp_dh_NADP"/>
    <property type="match status" value="1"/>
</dbReference>
<accession>A0A1X2HLA1</accession>
<dbReference type="InterPro" id="IPR007698">
    <property type="entry name" value="AlaDH/PNT_NAD(H)-bd"/>
</dbReference>
<keyword evidence="12" id="KW-1185">Reference proteome</keyword>
<dbReference type="InterPro" id="IPR051168">
    <property type="entry name" value="AASS"/>
</dbReference>
<keyword evidence="6" id="KW-0511">Multifunctional enzyme</keyword>
<evidence type="ECO:0000256" key="4">
    <source>
        <dbReference type="ARBA" id="ARBA00023002"/>
    </source>
</evidence>
<evidence type="ECO:0000259" key="10">
    <source>
        <dbReference type="SMART" id="SM01003"/>
    </source>
</evidence>
<keyword evidence="4" id="KW-0560">Oxidoreductase</keyword>
<gene>
    <name evidence="11" type="ORF">BCR43DRAFT_484700</name>
</gene>
<name>A0A1X2HLA1_SYNRA</name>
<dbReference type="AlphaFoldDB" id="A0A1X2HLA1"/>
<dbReference type="EMBL" id="MCGN01000002">
    <property type="protein sequence ID" value="ORZ00118.1"/>
    <property type="molecule type" value="Genomic_DNA"/>
</dbReference>
<evidence type="ECO:0000256" key="3">
    <source>
        <dbReference type="ARBA" id="ARBA00022857"/>
    </source>
</evidence>
<evidence type="ECO:0000256" key="1">
    <source>
        <dbReference type="ARBA" id="ARBA00004682"/>
    </source>
</evidence>
<dbReference type="GO" id="GO:0005737">
    <property type="term" value="C:cytoplasm"/>
    <property type="evidence" value="ECO:0007669"/>
    <property type="project" value="TreeGrafter"/>
</dbReference>
<protein>
    <submittedName>
        <fullName evidence="11">Saccharopine dehydrogenase-domain-containing protein</fullName>
    </submittedName>
</protein>
<dbReference type="SMART" id="SM01003">
    <property type="entry name" value="AlaDh_PNT_N"/>
    <property type="match status" value="1"/>
</dbReference>
<evidence type="ECO:0000256" key="2">
    <source>
        <dbReference type="ARBA" id="ARBA00004720"/>
    </source>
</evidence>
<feature type="region of interest" description="Disordered" evidence="8">
    <location>
        <begin position="1"/>
        <end position="24"/>
    </location>
</feature>
<organism evidence="11 12">
    <name type="scientific">Syncephalastrum racemosum</name>
    <name type="common">Filamentous fungus</name>
    <dbReference type="NCBI Taxonomy" id="13706"/>
    <lineage>
        <taxon>Eukaryota</taxon>
        <taxon>Fungi</taxon>
        <taxon>Fungi incertae sedis</taxon>
        <taxon>Mucoromycota</taxon>
        <taxon>Mucoromycotina</taxon>
        <taxon>Mucoromycetes</taxon>
        <taxon>Mucorales</taxon>
        <taxon>Syncephalastraceae</taxon>
        <taxon>Syncephalastrum</taxon>
    </lineage>
</organism>
<dbReference type="InParanoid" id="A0A1X2HLA1"/>
<keyword evidence="3" id="KW-0521">NADP</keyword>
<dbReference type="FunFam" id="3.40.50.720:FF:000072">
    <property type="entry name" value="Saccharopine dehydrogenase [NADP(+), L-glutamate-forming]"/>
    <property type="match status" value="1"/>
</dbReference>
<dbReference type="InterPro" id="IPR007886">
    <property type="entry name" value="AlaDH/PNT_N"/>
</dbReference>
<dbReference type="SUPFAM" id="SSF51735">
    <property type="entry name" value="NAD(P)-binding Rossmann-fold domains"/>
    <property type="match status" value="1"/>
</dbReference>
<dbReference type="InterPro" id="IPR005097">
    <property type="entry name" value="Sacchrp_dh_NADP-bd"/>
</dbReference>
<reference evidence="11 12" key="1">
    <citation type="submission" date="2016-07" db="EMBL/GenBank/DDBJ databases">
        <title>Pervasive Adenine N6-methylation of Active Genes in Fungi.</title>
        <authorList>
            <consortium name="DOE Joint Genome Institute"/>
            <person name="Mondo S.J."/>
            <person name="Dannebaum R.O."/>
            <person name="Kuo R.C."/>
            <person name="Labutti K."/>
            <person name="Haridas S."/>
            <person name="Kuo A."/>
            <person name="Salamov A."/>
            <person name="Ahrendt S.R."/>
            <person name="Lipzen A."/>
            <person name="Sullivan W."/>
            <person name="Andreopoulos W.B."/>
            <person name="Clum A."/>
            <person name="Lindquist E."/>
            <person name="Daum C."/>
            <person name="Ramamoorthy G.K."/>
            <person name="Gryganskyi A."/>
            <person name="Culley D."/>
            <person name="Magnuson J.K."/>
            <person name="James T.Y."/>
            <person name="O'Malley M.A."/>
            <person name="Stajich J.E."/>
            <person name="Spatafora J.W."/>
            <person name="Visel A."/>
            <person name="Grigoriev I.V."/>
        </authorList>
    </citation>
    <scope>NUCLEOTIDE SEQUENCE [LARGE SCALE GENOMIC DNA]</scope>
    <source>
        <strain evidence="11 12">NRRL 2496</strain>
    </source>
</reference>